<proteinExistence type="predicted"/>
<reference evidence="1" key="1">
    <citation type="journal article" date="2015" name="Nature">
        <title>Complex archaea that bridge the gap between prokaryotes and eukaryotes.</title>
        <authorList>
            <person name="Spang A."/>
            <person name="Saw J.H."/>
            <person name="Jorgensen S.L."/>
            <person name="Zaremba-Niedzwiedzka K."/>
            <person name="Martijn J."/>
            <person name="Lind A.E."/>
            <person name="van Eijk R."/>
            <person name="Schleper C."/>
            <person name="Guy L."/>
            <person name="Ettema T.J."/>
        </authorList>
    </citation>
    <scope>NUCLEOTIDE SEQUENCE</scope>
</reference>
<name>A0A0F9C6W8_9ZZZZ</name>
<accession>A0A0F9C6W8</accession>
<gene>
    <name evidence="1" type="ORF">LCGC14_2645090</name>
</gene>
<sequence>MREKRNTGKVFEELQAYIQVTFPAGGENLQPGVEYNITWASAGVERVSIELSLDNGQNWTIIDGDVSAAEGTYGWVIAEGIDSSECRVKISDVAGVAFVHRSLNQQRHRFRYDFVELGNETCGGEVLADLKDLEGSLWVPEWSLFGRDAT</sequence>
<organism evidence="1">
    <name type="scientific">marine sediment metagenome</name>
    <dbReference type="NCBI Taxonomy" id="412755"/>
    <lineage>
        <taxon>unclassified sequences</taxon>
        <taxon>metagenomes</taxon>
        <taxon>ecological metagenomes</taxon>
    </lineage>
</organism>
<dbReference type="AlphaFoldDB" id="A0A0F9C6W8"/>
<evidence type="ECO:0000313" key="1">
    <source>
        <dbReference type="EMBL" id="KKK98204.1"/>
    </source>
</evidence>
<comment type="caution">
    <text evidence="1">The sequence shown here is derived from an EMBL/GenBank/DDBJ whole genome shotgun (WGS) entry which is preliminary data.</text>
</comment>
<dbReference type="EMBL" id="LAZR01045719">
    <property type="protein sequence ID" value="KKK98204.1"/>
    <property type="molecule type" value="Genomic_DNA"/>
</dbReference>
<protein>
    <recommendedName>
        <fullName evidence="2">Moybdenum cofactor oxidoreductase dimerisation domain-containing protein</fullName>
    </recommendedName>
</protein>
<evidence type="ECO:0008006" key="2">
    <source>
        <dbReference type="Google" id="ProtNLM"/>
    </source>
</evidence>